<dbReference type="GO" id="GO:0005524">
    <property type="term" value="F:ATP binding"/>
    <property type="evidence" value="ECO:0007669"/>
    <property type="project" value="UniProtKB-KW"/>
</dbReference>
<sequence length="403" mass="45165">MIRNTVFFKKKELLGEILVRKGKVQQNQVERALAHMETVPQGLGEILISLGFISEDDLVETLAEQVGIEVYKPDPADEFLPITVSRLFHREHLFAMLKRGERHIMVVNDPLDGDVLSTAELLFPEEFSVQAAPETMMKNIVREHYDLSTDEIGDETLSSDEADIDKLKDMASEAPVIKYVNTMIDTAVKRRASDIHMEPFDEGFHIRFRVDGILHEYEITPLSMQAAIVSRTKLLAGLDIAERRIPQDGKISLRISGKEIDLRVSTMPTIYGEGVVIRILEKENIIIEMSQLGMPADLEKSFRKVISLPDGIILVTGPTGSGKTTTLYCALNQINSGSNKIITLEDPVEYQLRGINQIQVRPEIDLTFAKGLRSIVRQDPDVIMVGEIRDLETAEISVQSSLT</sequence>
<dbReference type="Pfam" id="PF00437">
    <property type="entry name" value="T2SSE"/>
    <property type="match status" value="1"/>
</dbReference>
<evidence type="ECO:0000256" key="1">
    <source>
        <dbReference type="ARBA" id="ARBA00022741"/>
    </source>
</evidence>
<dbReference type="PANTHER" id="PTHR30258:SF2">
    <property type="entry name" value="COMG OPERON PROTEIN 1"/>
    <property type="match status" value="1"/>
</dbReference>
<evidence type="ECO:0000259" key="3">
    <source>
        <dbReference type="PROSITE" id="PS00662"/>
    </source>
</evidence>
<dbReference type="GO" id="GO:0016887">
    <property type="term" value="F:ATP hydrolysis activity"/>
    <property type="evidence" value="ECO:0007669"/>
    <property type="project" value="TreeGrafter"/>
</dbReference>
<feature type="domain" description="Bacterial type II secretion system protein E" evidence="3">
    <location>
        <begin position="376"/>
        <end position="390"/>
    </location>
</feature>
<dbReference type="FunFam" id="3.30.450.90:FF:000001">
    <property type="entry name" value="Type II secretion system ATPase GspE"/>
    <property type="match status" value="1"/>
</dbReference>
<proteinExistence type="predicted"/>
<reference evidence="4" key="1">
    <citation type="submission" date="2018-06" db="EMBL/GenBank/DDBJ databases">
        <authorList>
            <person name="Zhirakovskaya E."/>
        </authorList>
    </citation>
    <scope>NUCLEOTIDE SEQUENCE</scope>
</reference>
<dbReference type="PROSITE" id="PS00662">
    <property type="entry name" value="T2SP_E"/>
    <property type="match status" value="1"/>
</dbReference>
<accession>A0A3B0VCJ7</accession>
<dbReference type="InterPro" id="IPR037257">
    <property type="entry name" value="T2SS_E_N_sf"/>
</dbReference>
<dbReference type="CDD" id="cd01129">
    <property type="entry name" value="PulE-GspE-like"/>
    <property type="match status" value="1"/>
</dbReference>
<dbReference type="Gene3D" id="3.40.50.300">
    <property type="entry name" value="P-loop containing nucleotide triphosphate hydrolases"/>
    <property type="match status" value="1"/>
</dbReference>
<name>A0A3B0VCJ7_9ZZZZ</name>
<dbReference type="Gene3D" id="1.10.40.70">
    <property type="match status" value="1"/>
</dbReference>
<dbReference type="SUPFAM" id="SSF52540">
    <property type="entry name" value="P-loop containing nucleoside triphosphate hydrolases"/>
    <property type="match status" value="1"/>
</dbReference>
<evidence type="ECO:0000313" key="4">
    <source>
        <dbReference type="EMBL" id="VAW41265.1"/>
    </source>
</evidence>
<keyword evidence="2" id="KW-0067">ATP-binding</keyword>
<protein>
    <submittedName>
        <fullName evidence="4">Type IV fimbrial assembly, ATPase PilB</fullName>
    </submittedName>
</protein>
<feature type="non-terminal residue" evidence="4">
    <location>
        <position position="403"/>
    </location>
</feature>
<dbReference type="PANTHER" id="PTHR30258">
    <property type="entry name" value="TYPE II SECRETION SYSTEM PROTEIN GSPE-RELATED"/>
    <property type="match status" value="1"/>
</dbReference>
<dbReference type="Gene3D" id="3.30.450.90">
    <property type="match status" value="1"/>
</dbReference>
<gene>
    <name evidence="4" type="ORF">MNBD_DELTA03-1055</name>
</gene>
<dbReference type="AlphaFoldDB" id="A0A3B0VCJ7"/>
<keyword evidence="1" id="KW-0547">Nucleotide-binding</keyword>
<dbReference type="InterPro" id="IPR001482">
    <property type="entry name" value="T2SS/T4SS_dom"/>
</dbReference>
<evidence type="ECO:0000256" key="2">
    <source>
        <dbReference type="ARBA" id="ARBA00022840"/>
    </source>
</evidence>
<organism evidence="4">
    <name type="scientific">hydrothermal vent metagenome</name>
    <dbReference type="NCBI Taxonomy" id="652676"/>
    <lineage>
        <taxon>unclassified sequences</taxon>
        <taxon>metagenomes</taxon>
        <taxon>ecological metagenomes</taxon>
    </lineage>
</organism>
<dbReference type="GO" id="GO:0005886">
    <property type="term" value="C:plasma membrane"/>
    <property type="evidence" value="ECO:0007669"/>
    <property type="project" value="TreeGrafter"/>
</dbReference>
<dbReference type="SUPFAM" id="SSF160246">
    <property type="entry name" value="EspE N-terminal domain-like"/>
    <property type="match status" value="1"/>
</dbReference>
<dbReference type="InterPro" id="IPR027417">
    <property type="entry name" value="P-loop_NTPase"/>
</dbReference>
<dbReference type="EMBL" id="UOEX01000376">
    <property type="protein sequence ID" value="VAW41265.1"/>
    <property type="molecule type" value="Genomic_DNA"/>
</dbReference>